<dbReference type="KEGG" id="pvt:110086987"/>
<evidence type="ECO:0000259" key="7">
    <source>
        <dbReference type="SMART" id="SM00039"/>
    </source>
</evidence>
<dbReference type="InterPro" id="IPR003620">
    <property type="entry name" value="Urocortin_CRF"/>
</dbReference>
<reference evidence="8" key="1">
    <citation type="submission" date="2025-05" db="UniProtKB">
        <authorList>
            <consortium name="RefSeq"/>
        </authorList>
    </citation>
    <scope>NUCLEOTIDE SEQUENCE [LARGE SCALE GENOMIC DNA]</scope>
</reference>
<dbReference type="Gene3D" id="6.10.250.1920">
    <property type="match status" value="1"/>
</dbReference>
<comment type="similarity">
    <text evidence="2">Belongs to the sauvagine/corticotropin-releasing factor/urotensin I family.</text>
</comment>
<dbReference type="PANTHER" id="PTHR15035">
    <property type="entry name" value="CORTICOLIBERIN/UROCORTIN"/>
    <property type="match status" value="1"/>
</dbReference>
<feature type="chain" id="PRO_5026722054" evidence="6">
    <location>
        <begin position="29"/>
        <end position="139"/>
    </location>
</feature>
<evidence type="ECO:0000256" key="1">
    <source>
        <dbReference type="ARBA" id="ARBA00004613"/>
    </source>
</evidence>
<keyword evidence="3" id="KW-0964">Secreted</keyword>
<dbReference type="PRINTS" id="PR01612">
    <property type="entry name" value="CRFFAMILY"/>
</dbReference>
<sequence length="139" mass="15502">MRRARLPVLAASLLLLSQVLLQGRPALALAVGAQDDASLWLKLRLRGQDPARAPWALPSSRRPDVAALLVGYLPPASPAWEFGRRRLAQLSDRLKKRQDPPLSIDLTFHLLRQMMEISRAQSQQAQAEKNRLLLDSVGK</sequence>
<feature type="domain" description="Corticotropin-releasing factor" evidence="7">
    <location>
        <begin position="98"/>
        <end position="137"/>
    </location>
</feature>
<reference evidence="9" key="2">
    <citation type="submission" date="2025-08" db="UniProtKB">
        <authorList>
            <consortium name="RefSeq"/>
        </authorList>
    </citation>
    <scope>IDENTIFICATION</scope>
</reference>
<accession>A0A6J0V088</accession>
<protein>
    <submittedName>
        <fullName evidence="9">Urocortin</fullName>
    </submittedName>
</protein>
<keyword evidence="6" id="KW-0732">Signal</keyword>
<dbReference type="PANTHER" id="PTHR15035:SF11">
    <property type="entry name" value="UROCORTIN"/>
    <property type="match status" value="1"/>
</dbReference>
<dbReference type="OrthoDB" id="9041337at2759"/>
<dbReference type="GO" id="GO:0005179">
    <property type="term" value="F:hormone activity"/>
    <property type="evidence" value="ECO:0007669"/>
    <property type="project" value="UniProtKB-KW"/>
</dbReference>
<dbReference type="CTD" id="7349"/>
<feature type="signal peptide" evidence="6">
    <location>
        <begin position="1"/>
        <end position="28"/>
    </location>
</feature>
<dbReference type="GeneID" id="110086987"/>
<organism evidence="8 9">
    <name type="scientific">Pogona vitticeps</name>
    <name type="common">central bearded dragon</name>
    <dbReference type="NCBI Taxonomy" id="103695"/>
    <lineage>
        <taxon>Eukaryota</taxon>
        <taxon>Metazoa</taxon>
        <taxon>Chordata</taxon>
        <taxon>Craniata</taxon>
        <taxon>Vertebrata</taxon>
        <taxon>Euteleostomi</taxon>
        <taxon>Lepidosauria</taxon>
        <taxon>Squamata</taxon>
        <taxon>Bifurcata</taxon>
        <taxon>Unidentata</taxon>
        <taxon>Episquamata</taxon>
        <taxon>Toxicofera</taxon>
        <taxon>Iguania</taxon>
        <taxon>Acrodonta</taxon>
        <taxon>Agamidae</taxon>
        <taxon>Amphibolurinae</taxon>
        <taxon>Pogona</taxon>
    </lineage>
</organism>
<dbReference type="GO" id="GO:0005576">
    <property type="term" value="C:extracellular region"/>
    <property type="evidence" value="ECO:0007669"/>
    <property type="project" value="UniProtKB-SubCell"/>
</dbReference>
<evidence type="ECO:0000256" key="6">
    <source>
        <dbReference type="SAM" id="SignalP"/>
    </source>
</evidence>
<gene>
    <name evidence="9" type="primary">UCN</name>
</gene>
<keyword evidence="8" id="KW-1185">Reference proteome</keyword>
<dbReference type="PROSITE" id="PS00511">
    <property type="entry name" value="CRF"/>
    <property type="match status" value="1"/>
</dbReference>
<evidence type="ECO:0000256" key="5">
    <source>
        <dbReference type="ARBA" id="ARBA00022815"/>
    </source>
</evidence>
<dbReference type="Pfam" id="PF00473">
    <property type="entry name" value="CRF"/>
    <property type="match status" value="1"/>
</dbReference>
<keyword evidence="5" id="KW-0027">Amidation</keyword>
<proteinExistence type="inferred from homology"/>
<comment type="subcellular location">
    <subcellularLocation>
        <location evidence="1">Secreted</location>
    </subcellularLocation>
</comment>
<dbReference type="SMART" id="SM00039">
    <property type="entry name" value="CRF"/>
    <property type="match status" value="1"/>
</dbReference>
<evidence type="ECO:0000256" key="4">
    <source>
        <dbReference type="ARBA" id="ARBA00022702"/>
    </source>
</evidence>
<dbReference type="InterPro" id="IPR018446">
    <property type="entry name" value="Corticotropin-releasing_fac_CS"/>
</dbReference>
<dbReference type="Proteomes" id="UP001652642">
    <property type="component" value="Chromosome 1"/>
</dbReference>
<evidence type="ECO:0000256" key="3">
    <source>
        <dbReference type="ARBA" id="ARBA00022525"/>
    </source>
</evidence>
<keyword evidence="4" id="KW-0372">Hormone</keyword>
<evidence type="ECO:0000313" key="9">
    <source>
        <dbReference type="RefSeq" id="XP_020663969.1"/>
    </source>
</evidence>
<evidence type="ECO:0000313" key="8">
    <source>
        <dbReference type="Proteomes" id="UP001652642"/>
    </source>
</evidence>
<dbReference type="RefSeq" id="XP_020663969.1">
    <property type="nucleotide sequence ID" value="XM_020808310.2"/>
</dbReference>
<dbReference type="InParanoid" id="A0A6J0V088"/>
<dbReference type="InterPro" id="IPR000187">
    <property type="entry name" value="CRF"/>
</dbReference>
<dbReference type="AlphaFoldDB" id="A0A6J0V088"/>
<evidence type="ECO:0000256" key="2">
    <source>
        <dbReference type="ARBA" id="ARBA00009287"/>
    </source>
</evidence>
<name>A0A6J0V088_9SAUR</name>